<accession>A0A1F5SX60</accession>
<feature type="transmembrane region" description="Helical" evidence="1">
    <location>
        <begin position="88"/>
        <end position="108"/>
    </location>
</feature>
<evidence type="ECO:0000313" key="3">
    <source>
        <dbReference type="Proteomes" id="UP000176915"/>
    </source>
</evidence>
<gene>
    <name evidence="2" type="ORF">A3H09_01095</name>
</gene>
<evidence type="ECO:0000256" key="1">
    <source>
        <dbReference type="SAM" id="Phobius"/>
    </source>
</evidence>
<feature type="transmembrane region" description="Helical" evidence="1">
    <location>
        <begin position="54"/>
        <end position="76"/>
    </location>
</feature>
<name>A0A1F5SX60_9BACT</name>
<dbReference type="AlphaFoldDB" id="A0A1F5SX60"/>
<feature type="transmembrane region" description="Helical" evidence="1">
    <location>
        <begin position="17"/>
        <end position="42"/>
    </location>
</feature>
<dbReference type="Proteomes" id="UP000176915">
    <property type="component" value="Unassembled WGS sequence"/>
</dbReference>
<keyword evidence="1" id="KW-0812">Transmembrane</keyword>
<organism evidence="2 3">
    <name type="scientific">Candidatus Falkowbacteria bacterium RIFCSPLOWO2_12_FULL_45_13</name>
    <dbReference type="NCBI Taxonomy" id="1797991"/>
    <lineage>
        <taxon>Bacteria</taxon>
        <taxon>Candidatus Falkowiibacteriota</taxon>
    </lineage>
</organism>
<reference evidence="2 3" key="1">
    <citation type="journal article" date="2016" name="Nat. Commun.">
        <title>Thousands of microbial genomes shed light on interconnected biogeochemical processes in an aquifer system.</title>
        <authorList>
            <person name="Anantharaman K."/>
            <person name="Brown C.T."/>
            <person name="Hug L.A."/>
            <person name="Sharon I."/>
            <person name="Castelle C.J."/>
            <person name="Probst A.J."/>
            <person name="Thomas B.C."/>
            <person name="Singh A."/>
            <person name="Wilkins M.J."/>
            <person name="Karaoz U."/>
            <person name="Brodie E.L."/>
            <person name="Williams K.H."/>
            <person name="Hubbard S.S."/>
            <person name="Banfield J.F."/>
        </authorList>
    </citation>
    <scope>NUCLEOTIDE SEQUENCE [LARGE SCALE GENOMIC DNA]</scope>
</reference>
<keyword evidence="1" id="KW-1133">Transmembrane helix</keyword>
<dbReference type="EMBL" id="MFFY01000034">
    <property type="protein sequence ID" value="OGF31043.1"/>
    <property type="molecule type" value="Genomic_DNA"/>
</dbReference>
<protein>
    <submittedName>
        <fullName evidence="2">Uncharacterized protein</fullName>
    </submittedName>
</protein>
<proteinExistence type="predicted"/>
<comment type="caution">
    <text evidence="2">The sequence shown here is derived from an EMBL/GenBank/DDBJ whole genome shotgun (WGS) entry which is preliminary data.</text>
</comment>
<evidence type="ECO:0000313" key="2">
    <source>
        <dbReference type="EMBL" id="OGF31043.1"/>
    </source>
</evidence>
<sequence length="129" mass="15442">MGNFLTLNFWFNLRPGAFIGFSLKIILGFIFLFMILAIIAGIGKKRWAKSLYAAVWRVLYYFFLTNAIIGLILLFFNYEMVPFLSARFWFLFWGAGMIVWLFFIYKIIIKIPHKKEQLEKEKEFKKYIP</sequence>
<keyword evidence="1" id="KW-0472">Membrane</keyword>